<dbReference type="PANTHER" id="PTHR31118:SF12">
    <property type="entry name" value="CYCLASE-LIKE PROTEIN 2"/>
    <property type="match status" value="1"/>
</dbReference>
<dbReference type="SUPFAM" id="SSF102198">
    <property type="entry name" value="Putative cyclase"/>
    <property type="match status" value="1"/>
</dbReference>
<organism evidence="1 2">
    <name type="scientific">Pseudonocardia hierapolitana</name>
    <dbReference type="NCBI Taxonomy" id="1128676"/>
    <lineage>
        <taxon>Bacteria</taxon>
        <taxon>Bacillati</taxon>
        <taxon>Actinomycetota</taxon>
        <taxon>Actinomycetes</taxon>
        <taxon>Pseudonocardiales</taxon>
        <taxon>Pseudonocardiaceae</taxon>
        <taxon>Pseudonocardia</taxon>
    </lineage>
</organism>
<dbReference type="AlphaFoldDB" id="A0A561SK24"/>
<proteinExistence type="predicted"/>
<gene>
    <name evidence="1" type="ORF">FHX44_111046</name>
</gene>
<dbReference type="InterPro" id="IPR037175">
    <property type="entry name" value="KFase_sf"/>
</dbReference>
<dbReference type="Gene3D" id="3.50.30.50">
    <property type="entry name" value="Putative cyclase"/>
    <property type="match status" value="1"/>
</dbReference>
<dbReference type="InterPro" id="IPR007325">
    <property type="entry name" value="KFase/CYL"/>
</dbReference>
<dbReference type="Pfam" id="PF04199">
    <property type="entry name" value="Cyclase"/>
    <property type="match status" value="1"/>
</dbReference>
<comment type="caution">
    <text evidence="1">The sequence shown here is derived from an EMBL/GenBank/DDBJ whole genome shotgun (WGS) entry which is preliminary data.</text>
</comment>
<evidence type="ECO:0000313" key="1">
    <source>
        <dbReference type="EMBL" id="TWF75162.1"/>
    </source>
</evidence>
<sequence length="266" mass="29046">MPTLVDLTRTMDPENRARVHESFKALETVIAPNITYLSPESGGRDRMMAIFGCTAGDLPDGEGWGEDLLTDMNTHCGTHVDAPLHSGRLVEGRPARTISDIGLDELFRPGMVLDLREWVQPGTAIPVAGLAAAVEATGRDIEPGDAVLLRTGQERWTMADAEYYDYPGMTGETTRWLTSRGATVLGTDALAWDRPFPVMKKAFEETGDPGQIWDGHFAIRDKEAFIVQQMTNLAALPLTGFTVGFFPMKLPRTSAAPARVVAFLPD</sequence>
<evidence type="ECO:0000313" key="2">
    <source>
        <dbReference type="Proteomes" id="UP000321261"/>
    </source>
</evidence>
<dbReference type="GO" id="GO:0019441">
    <property type="term" value="P:L-tryptophan catabolic process to kynurenine"/>
    <property type="evidence" value="ECO:0007669"/>
    <property type="project" value="InterPro"/>
</dbReference>
<name>A0A561SK24_9PSEU</name>
<reference evidence="1 2" key="1">
    <citation type="submission" date="2019-06" db="EMBL/GenBank/DDBJ databases">
        <title>Sequencing the genomes of 1000 actinobacteria strains.</title>
        <authorList>
            <person name="Klenk H.-P."/>
        </authorList>
    </citation>
    <scope>NUCLEOTIDE SEQUENCE [LARGE SCALE GENOMIC DNA]</scope>
    <source>
        <strain evidence="1 2">DSM 45671</strain>
    </source>
</reference>
<dbReference type="EMBL" id="VIWU01000001">
    <property type="protein sequence ID" value="TWF75162.1"/>
    <property type="molecule type" value="Genomic_DNA"/>
</dbReference>
<dbReference type="Proteomes" id="UP000321261">
    <property type="component" value="Unassembled WGS sequence"/>
</dbReference>
<dbReference type="PANTHER" id="PTHR31118">
    <property type="entry name" value="CYCLASE-LIKE PROTEIN 2"/>
    <property type="match status" value="1"/>
</dbReference>
<accession>A0A561SK24</accession>
<protein>
    <submittedName>
        <fullName evidence="1">Kynurenine formamidase</fullName>
    </submittedName>
</protein>
<dbReference type="GO" id="GO:0004061">
    <property type="term" value="F:arylformamidase activity"/>
    <property type="evidence" value="ECO:0007669"/>
    <property type="project" value="InterPro"/>
</dbReference>
<dbReference type="OrthoDB" id="7067800at2"/>
<dbReference type="RefSeq" id="WP_147254409.1">
    <property type="nucleotide sequence ID" value="NZ_VIWU01000001.1"/>
</dbReference>
<keyword evidence="2" id="KW-1185">Reference proteome</keyword>